<accession>A0A6P6YDP8</accession>
<keyword evidence="2 4" id="KW-0547">Nucleotide-binding</keyword>
<keyword evidence="4" id="KW-0460">Magnesium</keyword>
<protein>
    <recommendedName>
        <fullName evidence="4">Vesicle-fusing ATPase</fullName>
        <ecNumber evidence="4">3.6.4.6</ecNumber>
    </recommendedName>
</protein>
<dbReference type="PANTHER" id="PTHR23078">
    <property type="entry name" value="VESICULAR-FUSION PROTEIN NSF"/>
    <property type="match status" value="1"/>
</dbReference>
<dbReference type="GO" id="GO:0043001">
    <property type="term" value="P:Golgi to plasma membrane protein transport"/>
    <property type="evidence" value="ECO:0007669"/>
    <property type="project" value="TreeGrafter"/>
</dbReference>
<dbReference type="SUPFAM" id="SSF52540">
    <property type="entry name" value="P-loop containing nucleoside triphosphate hydrolases"/>
    <property type="match status" value="2"/>
</dbReference>
<keyword evidence="4" id="KW-0479">Metal-binding</keyword>
<dbReference type="Gene3D" id="3.40.50.300">
    <property type="entry name" value="P-loop containing nucleotide triphosphate hydrolases"/>
    <property type="match status" value="2"/>
</dbReference>
<dbReference type="InterPro" id="IPR041569">
    <property type="entry name" value="AAA_lid_3"/>
</dbReference>
<evidence type="ECO:0000256" key="3">
    <source>
        <dbReference type="ARBA" id="ARBA00022840"/>
    </source>
</evidence>
<proteinExistence type="inferred from homology"/>
<comment type="similarity">
    <text evidence="1 4">Belongs to the AAA ATPase family.</text>
</comment>
<dbReference type="EC" id="3.6.4.6" evidence="4"/>
<comment type="subcellular location">
    <subcellularLocation>
        <location evidence="4">Cytoplasm</location>
    </subcellularLocation>
</comment>
<dbReference type="GO" id="GO:0016887">
    <property type="term" value="F:ATP hydrolysis activity"/>
    <property type="evidence" value="ECO:0007669"/>
    <property type="project" value="InterPro"/>
</dbReference>
<evidence type="ECO:0000259" key="5">
    <source>
        <dbReference type="SMART" id="SM00382"/>
    </source>
</evidence>
<dbReference type="Gene3D" id="1.10.8.60">
    <property type="match status" value="1"/>
</dbReference>
<evidence type="ECO:0000256" key="1">
    <source>
        <dbReference type="ARBA" id="ARBA00006914"/>
    </source>
</evidence>
<comment type="function">
    <text evidence="4">Required for vesicle-mediated transport. Catalyzes the fusion of transport vesicles within the Golgi cisternae. Is also required for transport from the endoplasmic reticulum to the Golgi stack. Seems to function as a fusion protein required for the delivery of cargo proteins to all compartments of the Golgi stack independent of vesicle origin.</text>
</comment>
<dbReference type="InterPro" id="IPR039812">
    <property type="entry name" value="Vesicle-fus_ATPase"/>
</dbReference>
<dbReference type="RefSeq" id="XP_027202839.1">
    <property type="nucleotide sequence ID" value="XM_027347038.1"/>
</dbReference>
<dbReference type="GO" id="GO:0046872">
    <property type="term" value="F:metal ion binding"/>
    <property type="evidence" value="ECO:0007669"/>
    <property type="project" value="UniProtKB-UniRule"/>
</dbReference>
<dbReference type="Proteomes" id="UP000515146">
    <property type="component" value="Unplaced"/>
</dbReference>
<feature type="domain" description="AAA+ ATPase" evidence="5">
    <location>
        <begin position="524"/>
        <end position="670"/>
    </location>
</feature>
<sequence length="743" mass="83550">MLNGKITFFLESTPDVESALYNCALVNPKAFEKLKKVAHSQLELEKNRFVVRVEQVILVLMVNASVQDETIICIPAVLRSKLNKSTGSIVQVELVDSSSKFDQANEICITLDRWSPNQKNLLTLDKETLISTIKTKVLANIVQKNQILALGYDQITLPGTVTELFASKRNLERAIINSTTKISLQTKNNKIFLSGEDALFNTTFNFDQLGIGGLQKEYEEIFRRAFISRTVSAQLMNEIGIDPVRGLLLYGLPGTGKTLIARKIGQALNVKNIKVINGPEILNKYVGESEKNIRELFCEAESDYKKYGLKSPLHIIIFDEIDAICKQRGSSSASTGVNDSVVNQLLSKIDGVEQLNNILLIGITNRYDMLDDALLRPGRFEVHVPIKLPDTNGRYEILMIHTSTMRKNNRLDASVDLKMIAETTVNYTGAELAGLVRSAASYALRRSANMDNTTNTNPKVDEKNVKLTFLDFELALNEVTPAFGVPHEQIKQYLKYDFIMYSNEYVEVLNNLETMVLNLCHKTGILSVLLHGLPGNGKTSFAIWLALKVQFPFLRVIRNTDYIGSSQNMKILQISEIFSEAYNSEKSVIVLDDIEQIVEYSPLGPVYSNTILQGLTGLITTPPPKNHSLLIIATTSRVNCLQELWMTDSFTTDVRTKGISDYSELVKTIESYFTKNQFRLEEIKQIADICFENYKCREIPIKKLFYALEMVLAEKKKKSGDTSSYSTLHKNAYVNCLKAFNII</sequence>
<dbReference type="Pfam" id="PF00004">
    <property type="entry name" value="AAA"/>
    <property type="match status" value="2"/>
</dbReference>
<organism evidence="6 7">
    <name type="scientific">Dermatophagoides pteronyssinus</name>
    <name type="common">European house dust mite</name>
    <dbReference type="NCBI Taxonomy" id="6956"/>
    <lineage>
        <taxon>Eukaryota</taxon>
        <taxon>Metazoa</taxon>
        <taxon>Ecdysozoa</taxon>
        <taxon>Arthropoda</taxon>
        <taxon>Chelicerata</taxon>
        <taxon>Arachnida</taxon>
        <taxon>Acari</taxon>
        <taxon>Acariformes</taxon>
        <taxon>Sarcoptiformes</taxon>
        <taxon>Astigmata</taxon>
        <taxon>Psoroptidia</taxon>
        <taxon>Analgoidea</taxon>
        <taxon>Pyroglyphidae</taxon>
        <taxon>Dermatophagoidinae</taxon>
        <taxon>Dermatophagoides</taxon>
    </lineage>
</organism>
<dbReference type="Pfam" id="PF17862">
    <property type="entry name" value="AAA_lid_3"/>
    <property type="match status" value="1"/>
</dbReference>
<name>A0A6P6YDP8_DERPT</name>
<reference evidence="7" key="1">
    <citation type="submission" date="2025-08" db="UniProtKB">
        <authorList>
            <consortium name="RefSeq"/>
        </authorList>
    </citation>
    <scope>IDENTIFICATION</scope>
    <source>
        <strain evidence="7">Airmid</strain>
    </source>
</reference>
<keyword evidence="3 4" id="KW-0067">ATP-binding</keyword>
<keyword evidence="4" id="KW-0963">Cytoplasm</keyword>
<keyword evidence="6" id="KW-1185">Reference proteome</keyword>
<dbReference type="InterPro" id="IPR027417">
    <property type="entry name" value="P-loop_NTPase"/>
</dbReference>
<keyword evidence="4" id="KW-0378">Hydrolase</keyword>
<dbReference type="GO" id="GO:0005524">
    <property type="term" value="F:ATP binding"/>
    <property type="evidence" value="ECO:0007669"/>
    <property type="project" value="UniProtKB-UniRule"/>
</dbReference>
<keyword evidence="4" id="KW-0813">Transport</keyword>
<dbReference type="InParanoid" id="A0A6P6YDP8"/>
<dbReference type="InterPro" id="IPR003959">
    <property type="entry name" value="ATPase_AAA_core"/>
</dbReference>
<gene>
    <name evidence="7" type="primary">LOC113796740</name>
</gene>
<dbReference type="GO" id="GO:0005795">
    <property type="term" value="C:Golgi stack"/>
    <property type="evidence" value="ECO:0007669"/>
    <property type="project" value="TreeGrafter"/>
</dbReference>
<dbReference type="PANTHER" id="PTHR23078:SF3">
    <property type="entry name" value="VESICLE-FUSING ATPASE"/>
    <property type="match status" value="1"/>
</dbReference>
<dbReference type="FunFam" id="3.40.50.300:FF:000154">
    <property type="entry name" value="Vesicle-fusing ATPase 1"/>
    <property type="match status" value="1"/>
</dbReference>
<evidence type="ECO:0000256" key="4">
    <source>
        <dbReference type="RuleBase" id="RU367045"/>
    </source>
</evidence>
<dbReference type="FunFam" id="3.40.50.300:FF:000166">
    <property type="entry name" value="vesicle-fusing ATPase isoform X1"/>
    <property type="match status" value="1"/>
</dbReference>
<dbReference type="FunFam" id="1.10.8.60:FF:000115">
    <property type="entry name" value="N-ethylmaleimide-sensitive fusion protein, putative"/>
    <property type="match status" value="1"/>
</dbReference>
<keyword evidence="4" id="KW-0931">ER-Golgi transport</keyword>
<evidence type="ECO:0000313" key="6">
    <source>
        <dbReference type="Proteomes" id="UP000515146"/>
    </source>
</evidence>
<dbReference type="InterPro" id="IPR003593">
    <property type="entry name" value="AAA+_ATPase"/>
</dbReference>
<comment type="catalytic activity">
    <reaction evidence="4">
        <text>ATP + H2O = ADP + phosphate + H(+)</text>
        <dbReference type="Rhea" id="RHEA:13065"/>
        <dbReference type="ChEBI" id="CHEBI:15377"/>
        <dbReference type="ChEBI" id="CHEBI:15378"/>
        <dbReference type="ChEBI" id="CHEBI:30616"/>
        <dbReference type="ChEBI" id="CHEBI:43474"/>
        <dbReference type="ChEBI" id="CHEBI:456216"/>
        <dbReference type="EC" id="3.6.4.6"/>
    </reaction>
</comment>
<keyword evidence="4" id="KW-0653">Protein transport</keyword>
<comment type="cofactor">
    <cofactor evidence="4">
        <name>Mg(2+)</name>
        <dbReference type="ChEBI" id="CHEBI:18420"/>
    </cofactor>
    <text evidence="4">Binds 1 Mg(2+) ion per subunit.</text>
</comment>
<evidence type="ECO:0000256" key="2">
    <source>
        <dbReference type="ARBA" id="ARBA00022741"/>
    </source>
</evidence>
<dbReference type="GO" id="GO:0006891">
    <property type="term" value="P:intra-Golgi vesicle-mediated transport"/>
    <property type="evidence" value="ECO:0007669"/>
    <property type="project" value="TreeGrafter"/>
</dbReference>
<dbReference type="SMART" id="SM00382">
    <property type="entry name" value="AAA"/>
    <property type="match status" value="2"/>
</dbReference>
<feature type="domain" description="AAA+ ATPase" evidence="5">
    <location>
        <begin position="243"/>
        <end position="390"/>
    </location>
</feature>
<dbReference type="KEGG" id="dpte:113796740"/>
<dbReference type="GO" id="GO:0035494">
    <property type="term" value="P:SNARE complex disassembly"/>
    <property type="evidence" value="ECO:0007669"/>
    <property type="project" value="InterPro"/>
</dbReference>
<dbReference type="AlphaFoldDB" id="A0A6P6YDP8"/>
<dbReference type="OrthoDB" id="9982946at2759"/>
<evidence type="ECO:0000313" key="7">
    <source>
        <dbReference type="RefSeq" id="XP_027202839.1"/>
    </source>
</evidence>